<dbReference type="EMBL" id="JBBUTI010000005">
    <property type="protein sequence ID" value="MEK8046497.1"/>
    <property type="molecule type" value="Genomic_DNA"/>
</dbReference>
<accession>A0ABU9C3P9</accession>
<keyword evidence="2" id="KW-0106">Calcium</keyword>
<evidence type="ECO:0000256" key="2">
    <source>
        <dbReference type="ARBA" id="ARBA00022837"/>
    </source>
</evidence>
<evidence type="ECO:0000313" key="6">
    <source>
        <dbReference type="Proteomes" id="UP001379945"/>
    </source>
</evidence>
<organism evidence="5 6">
    <name type="scientific">Ideonella margarita</name>
    <dbReference type="NCBI Taxonomy" id="2984191"/>
    <lineage>
        <taxon>Bacteria</taxon>
        <taxon>Pseudomonadati</taxon>
        <taxon>Pseudomonadota</taxon>
        <taxon>Betaproteobacteria</taxon>
        <taxon>Burkholderiales</taxon>
        <taxon>Sphaerotilaceae</taxon>
        <taxon>Ideonella</taxon>
    </lineage>
</organism>
<proteinExistence type="predicted"/>
<dbReference type="InterPro" id="IPR008707">
    <property type="entry name" value="B-propeller_PilY1"/>
</dbReference>
<sequence>MFTLDDSGSMLADFMPEGPFPVNGAAVTLNGTAPCGPSCTRYWLAGFPADPRKLGRGPAGYLDGVVSAAKHVTADDDAIFQRQFRSPDVNALFYNPDRRYLPWVTGSGGARRPAFSADKAPWDVANASAVFNLTGTLVIDATWCAASHLCSAGTQLFSPGLVYRLQAGADPTLANAYRRFDVNVDGEHAPVVKAPGRADCLASRCTQAEERQNFANWFTYHRTREALTKAALSEALVQYQGRLRLGWSQMNGSQGLLQPGAVAQQPVLPLTSDHLGRVLAGLQAVQSWPTTPMRSAVEAVGQYFRQTGTNSAWLNDDGDASAPAAGCRRSANVILTDGYYNDFYVGAGDVDGKDGPDHALSNPGGWRQTRYLARRPYLDSAPALADTLADVVMRDFVEDLQPGLPNLLRPGGSDIAFWQHLNTFAIGLGVQGTLPAATDEQRRDTLRRLAQGALNWPDPRQNTAARIDDLWHAAVNTAGDFHPATTAEGLSAALDSVLLRASTPAQVMSSQVAYSAGAGADLSWVQAMFEPGRWSGDVRLVDAAALQGNAPDVPPKWSAADQLRCSLQATGETQRRVFTWHTRRGTGVAFNWHDLDDLARAYLGSASVVSLVRGGGVPPELAAGWRSLQAQPIGGVVNAPPLVINQAVDMGYQALSDRAAAAAYPVYLAERAASSASGSVGFGSNDGMFHLVNGATGDEVMAYVPAGAWPWLSGWLSTAYGTEAQPHHLGVDGPLTEAQAWLSGRWETLVLGSMGGGGRSVFGLKLPSNGNPPTANQVVFDLSNDPDLGHVTTPVRVGHVQGAGWFAFFGNGAASPGGQAALLAVNLERPAEVHRLVVPGGQGNGLMGVQLLRDTAGEVIAIYAGDLEGQLWRFDLAAGGPTRWRVGLEGRPLFQSAGVSQSITAAPVLVPHTGGGRMVVFGSGRLITATDALDTSLQSLYGVWDPTPDQALTGPPASPGSSGPFQPRTRSNLQVQQLGGPELMSGQVYRRVSSQAVDWTRQAGWVLDLEGLPGWRLLHTPQRVLSKVLLNVVRPGQVALPCESRPAEGMAFLLSVSTGGAPQAPALDTNGDGLVNATDVSGVAAVVSSVDGWGLLQSESVRVGEGDARTAERRPPDSGGVCAPGFHLVRRVSPGGAVTPLCIPCEGQCGGEVRRIVDRVWRPLLQPPQPR</sequence>
<reference evidence="5 6" key="1">
    <citation type="submission" date="2024-04" db="EMBL/GenBank/DDBJ databases">
        <title>Novel species of the genus Ideonella isolated from streams.</title>
        <authorList>
            <person name="Lu H."/>
        </authorList>
    </citation>
    <scope>NUCLEOTIDE SEQUENCE [LARGE SCALE GENOMIC DNA]</scope>
    <source>
        <strain evidence="5 6">LYT19W</strain>
    </source>
</reference>
<name>A0ABU9C3P9_9BURK</name>
<protein>
    <submittedName>
        <fullName evidence="5">PilC/PilY family type IV pilus protein</fullName>
    </submittedName>
</protein>
<comment type="caution">
    <text evidence="5">The sequence shown here is derived from an EMBL/GenBank/DDBJ whole genome shotgun (WGS) entry which is preliminary data.</text>
</comment>
<gene>
    <name evidence="5" type="ORF">AACH00_09085</name>
</gene>
<feature type="region of interest" description="Disordered" evidence="3">
    <location>
        <begin position="948"/>
        <end position="969"/>
    </location>
</feature>
<feature type="domain" description="PilY1 beta-propeller" evidence="4">
    <location>
        <begin position="634"/>
        <end position="947"/>
    </location>
</feature>
<dbReference type="Proteomes" id="UP001379945">
    <property type="component" value="Unassembled WGS sequence"/>
</dbReference>
<dbReference type="InterPro" id="IPR018247">
    <property type="entry name" value="EF_Hand_1_Ca_BS"/>
</dbReference>
<dbReference type="Pfam" id="PF05567">
    <property type="entry name" value="T4P_PilY1"/>
    <property type="match status" value="1"/>
</dbReference>
<dbReference type="PROSITE" id="PS00018">
    <property type="entry name" value="EF_HAND_1"/>
    <property type="match status" value="1"/>
</dbReference>
<evidence type="ECO:0000313" key="5">
    <source>
        <dbReference type="EMBL" id="MEK8046497.1"/>
    </source>
</evidence>
<keyword evidence="1" id="KW-0479">Metal-binding</keyword>
<evidence type="ECO:0000256" key="1">
    <source>
        <dbReference type="ARBA" id="ARBA00022723"/>
    </source>
</evidence>
<dbReference type="RefSeq" id="WP_341398785.1">
    <property type="nucleotide sequence ID" value="NZ_JBBUTI010000005.1"/>
</dbReference>
<evidence type="ECO:0000256" key="3">
    <source>
        <dbReference type="SAM" id="MobiDB-lite"/>
    </source>
</evidence>
<keyword evidence="6" id="KW-1185">Reference proteome</keyword>
<evidence type="ECO:0000259" key="4">
    <source>
        <dbReference type="Pfam" id="PF05567"/>
    </source>
</evidence>